<evidence type="ECO:0000259" key="5">
    <source>
        <dbReference type="Pfam" id="PF08263"/>
    </source>
</evidence>
<feature type="compositionally biased region" description="Basic and acidic residues" evidence="3">
    <location>
        <begin position="133"/>
        <end position="157"/>
    </location>
</feature>
<feature type="region of interest" description="Disordered" evidence="3">
    <location>
        <begin position="131"/>
        <end position="168"/>
    </location>
</feature>
<gene>
    <name evidence="6" type="ORF">Cni_G06813</name>
</gene>
<evidence type="ECO:0000313" key="7">
    <source>
        <dbReference type="Proteomes" id="UP001327560"/>
    </source>
</evidence>
<feature type="chain" id="PRO_5042863682" evidence="4">
    <location>
        <begin position="25"/>
        <end position="168"/>
    </location>
</feature>
<evidence type="ECO:0000256" key="1">
    <source>
        <dbReference type="ARBA" id="ARBA00022614"/>
    </source>
</evidence>
<feature type="domain" description="Leucine-rich repeat-containing N-terminal plant-type" evidence="5">
    <location>
        <begin position="22"/>
        <end position="45"/>
    </location>
</feature>
<keyword evidence="7" id="KW-1185">Reference proteome</keyword>
<keyword evidence="1" id="KW-0433">Leucine-rich repeat</keyword>
<keyword evidence="6" id="KW-0808">Transferase</keyword>
<dbReference type="AlphaFoldDB" id="A0AAQ3JXN8"/>
<dbReference type="Proteomes" id="UP001327560">
    <property type="component" value="Chromosome 2"/>
</dbReference>
<dbReference type="GO" id="GO:0016301">
    <property type="term" value="F:kinase activity"/>
    <property type="evidence" value="ECO:0007669"/>
    <property type="project" value="UniProtKB-KW"/>
</dbReference>
<evidence type="ECO:0000256" key="2">
    <source>
        <dbReference type="ARBA" id="ARBA00022737"/>
    </source>
</evidence>
<dbReference type="InterPro" id="IPR013210">
    <property type="entry name" value="LRR_N_plant-typ"/>
</dbReference>
<dbReference type="InterPro" id="IPR032675">
    <property type="entry name" value="LRR_dom_sf"/>
</dbReference>
<keyword evidence="6" id="KW-0675">Receptor</keyword>
<keyword evidence="6" id="KW-0418">Kinase</keyword>
<dbReference type="Pfam" id="PF08263">
    <property type="entry name" value="LRRNT_2"/>
    <property type="match status" value="1"/>
</dbReference>
<dbReference type="Gene3D" id="3.80.10.10">
    <property type="entry name" value="Ribonuclease Inhibitor"/>
    <property type="match status" value="1"/>
</dbReference>
<reference evidence="6 7" key="1">
    <citation type="submission" date="2023-10" db="EMBL/GenBank/DDBJ databases">
        <title>Chromosome-scale genome assembly provides insights into flower coloration mechanisms of Canna indica.</title>
        <authorList>
            <person name="Li C."/>
        </authorList>
    </citation>
    <scope>NUCLEOTIDE SEQUENCE [LARGE SCALE GENOMIC DNA]</scope>
    <source>
        <tissue evidence="6">Flower</tissue>
    </source>
</reference>
<name>A0AAQ3JXN8_9LILI</name>
<evidence type="ECO:0000313" key="6">
    <source>
        <dbReference type="EMBL" id="WOK98103.1"/>
    </source>
</evidence>
<proteinExistence type="predicted"/>
<evidence type="ECO:0000256" key="3">
    <source>
        <dbReference type="SAM" id="MobiDB-lite"/>
    </source>
</evidence>
<organism evidence="6 7">
    <name type="scientific">Canna indica</name>
    <name type="common">Indian-shot</name>
    <dbReference type="NCBI Taxonomy" id="4628"/>
    <lineage>
        <taxon>Eukaryota</taxon>
        <taxon>Viridiplantae</taxon>
        <taxon>Streptophyta</taxon>
        <taxon>Embryophyta</taxon>
        <taxon>Tracheophyta</taxon>
        <taxon>Spermatophyta</taxon>
        <taxon>Magnoliopsida</taxon>
        <taxon>Liliopsida</taxon>
        <taxon>Zingiberales</taxon>
        <taxon>Cannaceae</taxon>
        <taxon>Canna</taxon>
    </lineage>
</organism>
<protein>
    <submittedName>
        <fullName evidence="6">Pollen receptor-like kinase 3</fullName>
    </submittedName>
</protein>
<dbReference type="EMBL" id="CP136891">
    <property type="protein sequence ID" value="WOK98103.1"/>
    <property type="molecule type" value="Genomic_DNA"/>
</dbReference>
<feature type="compositionally biased region" description="Basic residues" evidence="3">
    <location>
        <begin position="158"/>
        <end position="168"/>
    </location>
</feature>
<sequence length="168" mass="18914">MKRQMAFVFVFYLLIIHQATLTDADALVLLKKSIVDPDDALSSWSTCSPHPPATGLEIICVSGISIGIDIITGLHLANLGLFDNINVDAHAHFKGLRSISLNNNNFVEPLPKKRIELGQYGMELIGNKNGANRKIEMTDKRQENENKAKKREVDNKRKNQKRKRSQSY</sequence>
<keyword evidence="2" id="KW-0677">Repeat</keyword>
<feature type="signal peptide" evidence="4">
    <location>
        <begin position="1"/>
        <end position="24"/>
    </location>
</feature>
<keyword evidence="4" id="KW-0732">Signal</keyword>
<evidence type="ECO:0000256" key="4">
    <source>
        <dbReference type="SAM" id="SignalP"/>
    </source>
</evidence>
<accession>A0AAQ3JXN8</accession>